<proteinExistence type="predicted"/>
<evidence type="ECO:0000313" key="1">
    <source>
        <dbReference type="EMBL" id="KAI4337070.1"/>
    </source>
</evidence>
<name>A0ACB9NQS6_BAUVA</name>
<keyword evidence="2" id="KW-1185">Reference proteome</keyword>
<gene>
    <name evidence="1" type="ORF">L6164_015528</name>
</gene>
<dbReference type="Proteomes" id="UP000828941">
    <property type="component" value="Chromosome 6"/>
</dbReference>
<evidence type="ECO:0000313" key="2">
    <source>
        <dbReference type="Proteomes" id="UP000828941"/>
    </source>
</evidence>
<accession>A0ACB9NQS6</accession>
<organism evidence="1 2">
    <name type="scientific">Bauhinia variegata</name>
    <name type="common">Purple orchid tree</name>
    <name type="synonym">Phanera variegata</name>
    <dbReference type="NCBI Taxonomy" id="167791"/>
    <lineage>
        <taxon>Eukaryota</taxon>
        <taxon>Viridiplantae</taxon>
        <taxon>Streptophyta</taxon>
        <taxon>Embryophyta</taxon>
        <taxon>Tracheophyta</taxon>
        <taxon>Spermatophyta</taxon>
        <taxon>Magnoliopsida</taxon>
        <taxon>eudicotyledons</taxon>
        <taxon>Gunneridae</taxon>
        <taxon>Pentapetalae</taxon>
        <taxon>rosids</taxon>
        <taxon>fabids</taxon>
        <taxon>Fabales</taxon>
        <taxon>Fabaceae</taxon>
        <taxon>Cercidoideae</taxon>
        <taxon>Cercideae</taxon>
        <taxon>Bauhiniinae</taxon>
        <taxon>Bauhinia</taxon>
    </lineage>
</organism>
<reference evidence="1 2" key="1">
    <citation type="journal article" date="2022" name="DNA Res.">
        <title>Chromosomal-level genome assembly of the orchid tree Bauhinia variegata (Leguminosae; Cercidoideae) supports the allotetraploid origin hypothesis of Bauhinia.</title>
        <authorList>
            <person name="Zhong Y."/>
            <person name="Chen Y."/>
            <person name="Zheng D."/>
            <person name="Pang J."/>
            <person name="Liu Y."/>
            <person name="Luo S."/>
            <person name="Meng S."/>
            <person name="Qian L."/>
            <person name="Wei D."/>
            <person name="Dai S."/>
            <person name="Zhou R."/>
        </authorList>
    </citation>
    <scope>NUCLEOTIDE SEQUENCE [LARGE SCALE GENOMIC DNA]</scope>
    <source>
        <strain evidence="1">BV-YZ2020</strain>
    </source>
</reference>
<protein>
    <submittedName>
        <fullName evidence="1">Uncharacterized protein</fullName>
    </submittedName>
</protein>
<comment type="caution">
    <text evidence="1">The sequence shown here is derived from an EMBL/GenBank/DDBJ whole genome shotgun (WGS) entry which is preliminary data.</text>
</comment>
<dbReference type="EMBL" id="CM039431">
    <property type="protein sequence ID" value="KAI4337070.1"/>
    <property type="molecule type" value="Genomic_DNA"/>
</dbReference>
<sequence length="464" mass="52904">MSWLARSLANSLRIDDNDGEDDEDSDVDRHPSQDSPSTSSGLDEPHNLQQEEESSQPQYNEIESETEAQARGVKDDLNEIKETLSRQLRGMASFLAPPPTHSQPSSPDRRIQYDPAGFSWNQSESCDQCVSGNEEEFDAQDDTAISTIRRDFPDTQGRFGTELSEIKGNGPNLNSFESDSVENEEREMENCDLECAVGITEEVLAFAWNIAMHPETWLDFPIDEEEDTDDFDMSDAQQQHALAIERLAPRLAALRIELCPCHMSESYFWKVYFVLLHSRLNKQDAEVLSSPQAMEARAMWMQELQKQMKPESDWFGRSTSYSRETDWHEDFAHRDLDDIYSDDVPHGTYRYGSGTLSMLADYETEKHIVASSETHYLDKSVIEEKPMIKTVDKDLTSGRSSRIILQDYEDDEDEWPDEDSDLGGYEGATNPMVNEEDISFSDLEDDDYDIKPVKSNTEPKASKT</sequence>